<dbReference type="PANTHER" id="PTHR35786">
    <property type="entry name" value="REDOX-SENSING TRANSCRIPTIONAL REPRESSOR REX"/>
    <property type="match status" value="1"/>
</dbReference>
<feature type="domain" description="CoA-binding" evidence="6">
    <location>
        <begin position="2"/>
        <end position="33"/>
    </location>
</feature>
<dbReference type="Gene3D" id="3.40.50.720">
    <property type="entry name" value="NAD(P)-binding Rossmann-like Domain"/>
    <property type="match status" value="1"/>
</dbReference>
<evidence type="ECO:0000256" key="2">
    <source>
        <dbReference type="ARBA" id="ARBA00022491"/>
    </source>
</evidence>
<proteinExistence type="predicted"/>
<gene>
    <name evidence="7" type="ORF">E3J48_06020</name>
</gene>
<keyword evidence="5" id="KW-0804">Transcription</keyword>
<dbReference type="GO" id="GO:0003677">
    <property type="term" value="F:DNA binding"/>
    <property type="evidence" value="ECO:0007669"/>
    <property type="project" value="UniProtKB-KW"/>
</dbReference>
<evidence type="ECO:0000313" key="7">
    <source>
        <dbReference type="EMBL" id="TET61049.1"/>
    </source>
</evidence>
<keyword evidence="4" id="KW-0238">DNA-binding</keyword>
<sequence>KMGVITTPVSAAQEIADKLIEGGLKGILNFAPVRILVPEGVKLRNVDLSIELGALSYFLGNTGVSGEAKEVLGTRQQTEQTKKDRE</sequence>
<dbReference type="Pfam" id="PF02629">
    <property type="entry name" value="CoA_binding"/>
    <property type="match status" value="1"/>
</dbReference>
<dbReference type="Proteomes" id="UP000319130">
    <property type="component" value="Unassembled WGS sequence"/>
</dbReference>
<dbReference type="GO" id="GO:0045892">
    <property type="term" value="P:negative regulation of DNA-templated transcription"/>
    <property type="evidence" value="ECO:0007669"/>
    <property type="project" value="InterPro"/>
</dbReference>
<feature type="non-terminal residue" evidence="7">
    <location>
        <position position="1"/>
    </location>
</feature>
<dbReference type="InterPro" id="IPR022876">
    <property type="entry name" value="Tscrpt_rep_Rex"/>
</dbReference>
<accession>A0A523W2K6</accession>
<keyword evidence="2" id="KW-0678">Repressor</keyword>
<dbReference type="SUPFAM" id="SSF51735">
    <property type="entry name" value="NAD(P)-binding Rossmann-fold domains"/>
    <property type="match status" value="1"/>
</dbReference>
<organism evidence="7 8">
    <name type="scientific">Aerophobetes bacterium</name>
    <dbReference type="NCBI Taxonomy" id="2030807"/>
    <lineage>
        <taxon>Bacteria</taxon>
        <taxon>Candidatus Aerophobota</taxon>
    </lineage>
</organism>
<dbReference type="InterPro" id="IPR003781">
    <property type="entry name" value="CoA-bd"/>
</dbReference>
<evidence type="ECO:0000256" key="4">
    <source>
        <dbReference type="ARBA" id="ARBA00023125"/>
    </source>
</evidence>
<name>A0A523W2K6_UNCAE</name>
<evidence type="ECO:0000256" key="3">
    <source>
        <dbReference type="ARBA" id="ARBA00023015"/>
    </source>
</evidence>
<dbReference type="AlphaFoldDB" id="A0A523W2K6"/>
<dbReference type="GO" id="GO:0051775">
    <property type="term" value="P:response to redox state"/>
    <property type="evidence" value="ECO:0007669"/>
    <property type="project" value="InterPro"/>
</dbReference>
<evidence type="ECO:0000256" key="5">
    <source>
        <dbReference type="ARBA" id="ARBA00023163"/>
    </source>
</evidence>
<reference evidence="7 8" key="1">
    <citation type="submission" date="2019-03" db="EMBL/GenBank/DDBJ databases">
        <title>Metabolic potential of uncultured bacteria and archaea associated with petroleum seepage in deep-sea sediments.</title>
        <authorList>
            <person name="Dong X."/>
            <person name="Hubert C."/>
        </authorList>
    </citation>
    <scope>NUCLEOTIDE SEQUENCE [LARGE SCALE GENOMIC DNA]</scope>
    <source>
        <strain evidence="7">E29_bin52</strain>
    </source>
</reference>
<dbReference type="InterPro" id="IPR036291">
    <property type="entry name" value="NAD(P)-bd_dom_sf"/>
</dbReference>
<protein>
    <recommendedName>
        <fullName evidence="6">CoA-binding domain-containing protein</fullName>
    </recommendedName>
</protein>
<dbReference type="PANTHER" id="PTHR35786:SF1">
    <property type="entry name" value="REDOX-SENSING TRANSCRIPTIONAL REPRESSOR REX 1"/>
    <property type="match status" value="1"/>
</dbReference>
<evidence type="ECO:0000256" key="1">
    <source>
        <dbReference type="ARBA" id="ARBA00022490"/>
    </source>
</evidence>
<evidence type="ECO:0000259" key="6">
    <source>
        <dbReference type="Pfam" id="PF02629"/>
    </source>
</evidence>
<comment type="caution">
    <text evidence="7">The sequence shown here is derived from an EMBL/GenBank/DDBJ whole genome shotgun (WGS) entry which is preliminary data.</text>
</comment>
<dbReference type="EMBL" id="SOIZ01000269">
    <property type="protein sequence ID" value="TET61049.1"/>
    <property type="molecule type" value="Genomic_DNA"/>
</dbReference>
<evidence type="ECO:0000313" key="8">
    <source>
        <dbReference type="Proteomes" id="UP000319130"/>
    </source>
</evidence>
<keyword evidence="3" id="KW-0805">Transcription regulation</keyword>
<keyword evidence="1" id="KW-0963">Cytoplasm</keyword>